<evidence type="ECO:0000313" key="1">
    <source>
        <dbReference type="EMBL" id="KAK0060834.1"/>
    </source>
</evidence>
<dbReference type="AlphaFoldDB" id="A0AAD8BVX8"/>
<name>A0AAD8BVX8_BIOPF</name>
<organism evidence="1 2">
    <name type="scientific">Biomphalaria pfeifferi</name>
    <name type="common">Bloodfluke planorb</name>
    <name type="synonym">Freshwater snail</name>
    <dbReference type="NCBI Taxonomy" id="112525"/>
    <lineage>
        <taxon>Eukaryota</taxon>
        <taxon>Metazoa</taxon>
        <taxon>Spiralia</taxon>
        <taxon>Lophotrochozoa</taxon>
        <taxon>Mollusca</taxon>
        <taxon>Gastropoda</taxon>
        <taxon>Heterobranchia</taxon>
        <taxon>Euthyneura</taxon>
        <taxon>Panpulmonata</taxon>
        <taxon>Hygrophila</taxon>
        <taxon>Lymnaeoidea</taxon>
        <taxon>Planorbidae</taxon>
        <taxon>Biomphalaria</taxon>
    </lineage>
</organism>
<reference evidence="1" key="1">
    <citation type="journal article" date="2023" name="PLoS Negl. Trop. Dis.">
        <title>A genome sequence for Biomphalaria pfeifferi, the major vector snail for the human-infecting parasite Schistosoma mansoni.</title>
        <authorList>
            <person name="Bu L."/>
            <person name="Lu L."/>
            <person name="Laidemitt M.R."/>
            <person name="Zhang S.M."/>
            <person name="Mutuku M."/>
            <person name="Mkoji G."/>
            <person name="Steinauer M."/>
            <person name="Loker E.S."/>
        </authorList>
    </citation>
    <scope>NUCLEOTIDE SEQUENCE</scope>
    <source>
        <strain evidence="1">KasaAsao</strain>
    </source>
</reference>
<evidence type="ECO:0000313" key="2">
    <source>
        <dbReference type="Proteomes" id="UP001233172"/>
    </source>
</evidence>
<protein>
    <submittedName>
        <fullName evidence="1">Uncharacterized protein</fullName>
    </submittedName>
</protein>
<comment type="caution">
    <text evidence="1">The sequence shown here is derived from an EMBL/GenBank/DDBJ whole genome shotgun (WGS) entry which is preliminary data.</text>
</comment>
<feature type="non-terminal residue" evidence="1">
    <location>
        <position position="51"/>
    </location>
</feature>
<accession>A0AAD8BVX8</accession>
<keyword evidence="2" id="KW-1185">Reference proteome</keyword>
<reference evidence="1" key="2">
    <citation type="submission" date="2023-04" db="EMBL/GenBank/DDBJ databases">
        <authorList>
            <person name="Bu L."/>
            <person name="Lu L."/>
            <person name="Laidemitt M.R."/>
            <person name="Zhang S.M."/>
            <person name="Mutuku M."/>
            <person name="Mkoji G."/>
            <person name="Steinauer M."/>
            <person name="Loker E.S."/>
        </authorList>
    </citation>
    <scope>NUCLEOTIDE SEQUENCE</scope>
    <source>
        <strain evidence="1">KasaAsao</strain>
        <tissue evidence="1">Whole Snail</tissue>
    </source>
</reference>
<dbReference type="EMBL" id="JASAOG010000033">
    <property type="protein sequence ID" value="KAK0060834.1"/>
    <property type="molecule type" value="Genomic_DNA"/>
</dbReference>
<dbReference type="Proteomes" id="UP001233172">
    <property type="component" value="Unassembled WGS sequence"/>
</dbReference>
<gene>
    <name evidence="1" type="ORF">Bpfe_009703</name>
</gene>
<proteinExistence type="predicted"/>
<sequence length="51" mass="5656">MSRIKEVDVVRSEHIQAMSPSLMPTTATPLSGLVENENCILKSDKQLQVMV</sequence>